<reference evidence="1" key="1">
    <citation type="journal article" date="2021" name="Proc. Natl. Acad. Sci. U.S.A.">
        <title>A Catalog of Tens of Thousands of Viruses from Human Metagenomes Reveals Hidden Associations with Chronic Diseases.</title>
        <authorList>
            <person name="Tisza M.J."/>
            <person name="Buck C.B."/>
        </authorList>
    </citation>
    <scope>NUCLEOTIDE SEQUENCE</scope>
    <source>
        <strain evidence="1">CttU829</strain>
    </source>
</reference>
<evidence type="ECO:0000313" key="1">
    <source>
        <dbReference type="EMBL" id="DAD67573.1"/>
    </source>
</evidence>
<name>A0A8S5LC45_9CAUD</name>
<protein>
    <submittedName>
        <fullName evidence="1">Uncharacterized protein</fullName>
    </submittedName>
</protein>
<accession>A0A8S5LC45</accession>
<organism evidence="1">
    <name type="scientific">Siphoviridae sp. cttU829</name>
    <dbReference type="NCBI Taxonomy" id="2823605"/>
    <lineage>
        <taxon>Viruses</taxon>
        <taxon>Duplodnaviria</taxon>
        <taxon>Heunggongvirae</taxon>
        <taxon>Uroviricota</taxon>
        <taxon>Caudoviricetes</taxon>
    </lineage>
</organism>
<dbReference type="EMBL" id="BK014681">
    <property type="protein sequence ID" value="DAD67573.1"/>
    <property type="molecule type" value="Genomic_DNA"/>
</dbReference>
<sequence>MQRNLSPNGYGERSTRCIHPHVTSYHCGEPEKAATTLASS</sequence>
<proteinExistence type="predicted"/>